<organism evidence="1">
    <name type="scientific">Anguilla anguilla</name>
    <name type="common">European freshwater eel</name>
    <name type="synonym">Muraena anguilla</name>
    <dbReference type="NCBI Taxonomy" id="7936"/>
    <lineage>
        <taxon>Eukaryota</taxon>
        <taxon>Metazoa</taxon>
        <taxon>Chordata</taxon>
        <taxon>Craniata</taxon>
        <taxon>Vertebrata</taxon>
        <taxon>Euteleostomi</taxon>
        <taxon>Actinopterygii</taxon>
        <taxon>Neopterygii</taxon>
        <taxon>Teleostei</taxon>
        <taxon>Anguilliformes</taxon>
        <taxon>Anguillidae</taxon>
        <taxon>Anguilla</taxon>
    </lineage>
</organism>
<reference evidence="1" key="2">
    <citation type="journal article" date="2015" name="Fish Shellfish Immunol.">
        <title>Early steps in the European eel (Anguilla anguilla)-Vibrio vulnificus interaction in the gills: Role of the RtxA13 toxin.</title>
        <authorList>
            <person name="Callol A."/>
            <person name="Pajuelo D."/>
            <person name="Ebbesson L."/>
            <person name="Teles M."/>
            <person name="MacKenzie S."/>
            <person name="Amaro C."/>
        </authorList>
    </citation>
    <scope>NUCLEOTIDE SEQUENCE</scope>
</reference>
<name>A0A0E9XPA6_ANGAN</name>
<dbReference type="EMBL" id="GBXM01004892">
    <property type="protein sequence ID" value="JAI03686.1"/>
    <property type="molecule type" value="Transcribed_RNA"/>
</dbReference>
<protein>
    <submittedName>
        <fullName evidence="1">Uncharacterized protein</fullName>
    </submittedName>
</protein>
<accession>A0A0E9XPA6</accession>
<evidence type="ECO:0000313" key="1">
    <source>
        <dbReference type="EMBL" id="JAI03686.1"/>
    </source>
</evidence>
<reference evidence="1" key="1">
    <citation type="submission" date="2014-11" db="EMBL/GenBank/DDBJ databases">
        <authorList>
            <person name="Amaro Gonzalez C."/>
        </authorList>
    </citation>
    <scope>NUCLEOTIDE SEQUENCE</scope>
</reference>
<sequence length="11" mass="1194">MQGAQERFGGN</sequence>
<proteinExistence type="predicted"/>